<reference evidence="1" key="1">
    <citation type="submission" date="2020-10" db="EMBL/GenBank/DDBJ databases">
        <authorList>
            <person name="Abbas A."/>
            <person name="Razzaq R."/>
            <person name="Waqas M."/>
            <person name="Abbas N."/>
            <person name="Nielsen T.K."/>
            <person name="Hansen L.H."/>
            <person name="Hussain S."/>
            <person name="Shahid M."/>
        </authorList>
    </citation>
    <scope>NUCLEOTIDE SEQUENCE</scope>
    <source>
        <strain evidence="1">S14</strain>
    </source>
</reference>
<name>A0ABU1DIB0_9HYPH</name>
<dbReference type="InterPro" id="IPR021352">
    <property type="entry name" value="DUF2971"/>
</dbReference>
<comment type="caution">
    <text evidence="1">The sequence shown here is derived from an EMBL/GenBank/DDBJ whole genome shotgun (WGS) entry which is preliminary data.</text>
</comment>
<evidence type="ECO:0000313" key="1">
    <source>
        <dbReference type="EMBL" id="MDR4307846.1"/>
    </source>
</evidence>
<evidence type="ECO:0000313" key="2">
    <source>
        <dbReference type="Proteomes" id="UP001181622"/>
    </source>
</evidence>
<accession>A0ABU1DIB0</accession>
<dbReference type="RefSeq" id="WP_309393096.1">
    <property type="nucleotide sequence ID" value="NZ_JADBEO010000034.1"/>
</dbReference>
<organism evidence="1 2">
    <name type="scientific">Chelatococcus sambhunathii</name>
    <dbReference type="NCBI Taxonomy" id="363953"/>
    <lineage>
        <taxon>Bacteria</taxon>
        <taxon>Pseudomonadati</taxon>
        <taxon>Pseudomonadota</taxon>
        <taxon>Alphaproteobacteria</taxon>
        <taxon>Hyphomicrobiales</taxon>
        <taxon>Chelatococcaceae</taxon>
        <taxon>Chelatococcus</taxon>
    </lineage>
</organism>
<gene>
    <name evidence="1" type="ORF">IHQ68_14575</name>
</gene>
<protein>
    <submittedName>
        <fullName evidence="1">DUF2971 domain-containing protein</fullName>
    </submittedName>
</protein>
<dbReference type="EMBL" id="JADBEO010000034">
    <property type="protein sequence ID" value="MDR4307846.1"/>
    <property type="molecule type" value="Genomic_DNA"/>
</dbReference>
<dbReference type="Pfam" id="PF11185">
    <property type="entry name" value="DUF2971"/>
    <property type="match status" value="1"/>
</dbReference>
<proteinExistence type="predicted"/>
<dbReference type="Proteomes" id="UP001181622">
    <property type="component" value="Unassembled WGS sequence"/>
</dbReference>
<keyword evidence="2" id="KW-1185">Reference proteome</keyword>
<sequence length="332" mass="38309">MQNDANDHDLKPGVAAYDGARSSKIRERDLPFDMETLVYSSKGNIRAGYYRAPASIACVMRGRFLENVEVIYHYTDFSAFKSIVENGELWATLYKNMNDVSEIEHSWDVLYCQAMDMVADPLLNHEKYLALRENFTSDIDLYIVSFSLIRNSLSQWRAYGRDNGVNIAFAKALFPVLGNSFDPYILKPVIYSMSEKMQRMQSLAVTLAGILEEARGDMDIILKQAKSIRTQFIQIAPFLKHEKFVDEREVRLVSNGKSFEKFSREGRYGKTQYIKISFDDAFKYADGLDFPILYLLTWPSIDPDEKVKKAAEVMKENKRKFFAIEDCNIPFR</sequence>